<protein>
    <recommendedName>
        <fullName evidence="1">TY-Chap C-terminal domain-containing protein</fullName>
    </recommendedName>
</protein>
<dbReference type="InterPro" id="IPR054342">
    <property type="entry name" value="TY-Chap_C"/>
</dbReference>
<dbReference type="Pfam" id="PF22554">
    <property type="entry name" value="Chap-C"/>
    <property type="match status" value="1"/>
</dbReference>
<keyword evidence="3" id="KW-1185">Reference proteome</keyword>
<comment type="caution">
    <text evidence="2">The sequence shown here is derived from an EMBL/GenBank/DDBJ whole genome shotgun (WGS) entry which is preliminary data.</text>
</comment>
<name>A0ABU2GW75_9ACTN</name>
<dbReference type="EMBL" id="JAVLUS010000012">
    <property type="protein sequence ID" value="MDS1115204.1"/>
    <property type="molecule type" value="Genomic_DNA"/>
</dbReference>
<proteinExistence type="predicted"/>
<dbReference type="RefSeq" id="WP_310951207.1">
    <property type="nucleotide sequence ID" value="NZ_JAVLUS010000012.1"/>
</dbReference>
<gene>
    <name evidence="2" type="ORF">RD149_15680</name>
</gene>
<evidence type="ECO:0000313" key="2">
    <source>
        <dbReference type="EMBL" id="MDS1115204.1"/>
    </source>
</evidence>
<dbReference type="Proteomes" id="UP001265083">
    <property type="component" value="Unassembled WGS sequence"/>
</dbReference>
<reference evidence="2 3" key="1">
    <citation type="submission" date="2023-08" db="EMBL/GenBank/DDBJ databases">
        <title>Bioegradation of LLDPE and BLDPE plastic by marine bacteria from coast plastic debris.</title>
        <authorList>
            <person name="Rong Z."/>
        </authorList>
    </citation>
    <scope>NUCLEOTIDE SEQUENCE [LARGE SCALE GENOMIC DNA]</scope>
    <source>
        <strain evidence="2 3">Z-2</strain>
    </source>
</reference>
<evidence type="ECO:0000259" key="1">
    <source>
        <dbReference type="Pfam" id="PF22554"/>
    </source>
</evidence>
<feature type="domain" description="TY-Chap C-terminal" evidence="1">
    <location>
        <begin position="2"/>
        <end position="68"/>
    </location>
</feature>
<accession>A0ABU2GW75</accession>
<evidence type="ECO:0000313" key="3">
    <source>
        <dbReference type="Proteomes" id="UP001265083"/>
    </source>
</evidence>
<sequence>MPSRIAELCDHDVATLNAYAEVCEGQWQNWQSRANNVRMASGDRHTLRFYEDEAAFWLRFAGMLRGAMAEAEAVDRRMIGRRSA</sequence>
<organism evidence="2 3">
    <name type="scientific">Gordonia westfalica</name>
    <dbReference type="NCBI Taxonomy" id="158898"/>
    <lineage>
        <taxon>Bacteria</taxon>
        <taxon>Bacillati</taxon>
        <taxon>Actinomycetota</taxon>
        <taxon>Actinomycetes</taxon>
        <taxon>Mycobacteriales</taxon>
        <taxon>Gordoniaceae</taxon>
        <taxon>Gordonia</taxon>
    </lineage>
</organism>